<accession>A0ABV2LQ10</accession>
<evidence type="ECO:0000313" key="1">
    <source>
        <dbReference type="EMBL" id="MET3730663.1"/>
    </source>
</evidence>
<proteinExistence type="predicted"/>
<keyword evidence="2" id="KW-1185">Reference proteome</keyword>
<evidence type="ECO:0000313" key="2">
    <source>
        <dbReference type="Proteomes" id="UP001549146"/>
    </source>
</evidence>
<organism evidence="1 2">
    <name type="scientific">Moheibacter stercoris</name>
    <dbReference type="NCBI Taxonomy" id="1628251"/>
    <lineage>
        <taxon>Bacteria</taxon>
        <taxon>Pseudomonadati</taxon>
        <taxon>Bacteroidota</taxon>
        <taxon>Flavobacteriia</taxon>
        <taxon>Flavobacteriales</taxon>
        <taxon>Weeksellaceae</taxon>
        <taxon>Moheibacter</taxon>
    </lineage>
</organism>
<dbReference type="EMBL" id="JBEPMO010000001">
    <property type="protein sequence ID" value="MET3730663.1"/>
    <property type="molecule type" value="Genomic_DNA"/>
</dbReference>
<name>A0ABV2LQ10_9FLAO</name>
<protein>
    <submittedName>
        <fullName evidence="1">Uncharacterized protein</fullName>
    </submittedName>
</protein>
<dbReference type="Proteomes" id="UP001549146">
    <property type="component" value="Unassembled WGS sequence"/>
</dbReference>
<gene>
    <name evidence="1" type="ORF">ABID46_000215</name>
</gene>
<sequence>MYLILNESLSRDVSVLKLTDFDVFSLSYQRNYVFVLSTN</sequence>
<reference evidence="1 2" key="1">
    <citation type="submission" date="2024-06" db="EMBL/GenBank/DDBJ databases">
        <title>Genomic Encyclopedia of Type Strains, Phase IV (KMG-IV): sequencing the most valuable type-strain genomes for metagenomic binning, comparative biology and taxonomic classification.</title>
        <authorList>
            <person name="Goeker M."/>
        </authorList>
    </citation>
    <scope>NUCLEOTIDE SEQUENCE [LARGE SCALE GENOMIC DNA]</scope>
    <source>
        <strain evidence="1 2">DSM 29388</strain>
    </source>
</reference>
<comment type="caution">
    <text evidence="1">The sequence shown here is derived from an EMBL/GenBank/DDBJ whole genome shotgun (WGS) entry which is preliminary data.</text>
</comment>